<dbReference type="EMBL" id="CP016173">
    <property type="protein sequence ID" value="ANN80900.1"/>
    <property type="molecule type" value="Genomic_DNA"/>
</dbReference>
<dbReference type="InterPro" id="IPR056464">
    <property type="entry name" value="DotM_C"/>
</dbReference>
<feature type="transmembrane region" description="Helical" evidence="1">
    <location>
        <begin position="20"/>
        <end position="39"/>
    </location>
</feature>
<keyword evidence="4" id="KW-1185">Reference proteome</keyword>
<reference evidence="3 4" key="1">
    <citation type="submission" date="2016-06" db="EMBL/GenBank/DDBJ databases">
        <title>Complete genome sequences of Bordetella bronchialis and Bordetella flabilis.</title>
        <authorList>
            <person name="LiPuma J.J."/>
            <person name="Spilker T."/>
        </authorList>
    </citation>
    <scope>NUCLEOTIDE SEQUENCE [LARGE SCALE GENOMIC DNA]</scope>
    <source>
        <strain evidence="3 4">AU10664</strain>
        <plasmid evidence="3 4">unnamed1</plasmid>
    </source>
</reference>
<dbReference type="OrthoDB" id="5616932at2"/>
<protein>
    <submittedName>
        <fullName evidence="3">Type IV secretion protein</fullName>
    </submittedName>
</protein>
<accession>A0A193GM06</accession>
<name>A0A193GM06_9BORD</name>
<organism evidence="3 4">
    <name type="scientific">Bordetella flabilis</name>
    <dbReference type="NCBI Taxonomy" id="463014"/>
    <lineage>
        <taxon>Bacteria</taxon>
        <taxon>Pseudomonadati</taxon>
        <taxon>Pseudomonadota</taxon>
        <taxon>Betaproteobacteria</taxon>
        <taxon>Burkholderiales</taxon>
        <taxon>Alcaligenaceae</taxon>
        <taxon>Bordetella</taxon>
    </lineage>
</organism>
<dbReference type="Proteomes" id="UP000091926">
    <property type="component" value="Plasmid unnamed1"/>
</dbReference>
<feature type="domain" description="DotM C-terminal cytoplasmic" evidence="2">
    <location>
        <begin position="210"/>
        <end position="406"/>
    </location>
</feature>
<dbReference type="RefSeq" id="WP_066665961.1">
    <property type="nucleotide sequence ID" value="NZ_CBCSCL010000020.1"/>
</dbReference>
<evidence type="ECO:0000256" key="1">
    <source>
        <dbReference type="SAM" id="Phobius"/>
    </source>
</evidence>
<geneLocation type="plasmid" evidence="3 4">
    <name>unnamed1</name>
</geneLocation>
<dbReference type="KEGG" id="bfz:BAU07_26230"/>
<keyword evidence="1" id="KW-0472">Membrane</keyword>
<feature type="transmembrane region" description="Helical" evidence="1">
    <location>
        <begin position="102"/>
        <end position="122"/>
    </location>
</feature>
<evidence type="ECO:0000313" key="3">
    <source>
        <dbReference type="EMBL" id="ANN80900.1"/>
    </source>
</evidence>
<proteinExistence type="predicted"/>
<evidence type="ECO:0000259" key="2">
    <source>
        <dbReference type="Pfam" id="PF23127"/>
    </source>
</evidence>
<keyword evidence="3" id="KW-0614">Plasmid</keyword>
<dbReference type="Pfam" id="PF23127">
    <property type="entry name" value="DotM_C"/>
    <property type="match status" value="1"/>
</dbReference>
<gene>
    <name evidence="3" type="ORF">BAU07_26230</name>
</gene>
<sequence length="427" mass="48283">MATSKSQGTDRTFQFSDPAAVAGIIVMVIAAVWIAWYFAHTQISALYVYVRYAEVWVLNLAGAFFNLPGISSAHNWVQRVCAPERTILLCTRDFSTLSWGEITSSSMVFNGLCVIILGGWCFRMFRQVSRTHPGFRFTKNHSIKSFVKENAALYPHLKLVERLDLVAKPLADPLFGMSLTSRQFAYKHRLISGWQKMADGQYVPVLNREAATAVFLAQLGPHWTRSADLTPGETLLLAIVLPRVAATDPRMDDAAFKNAMADSDGLIKWCWDHFTSSVERQGRKRESGDDGYAWLRPAFDLSYPRQIIARYLMHPEVKQIIEQHAFRRTILYACYVRASALGVFPPADVRWLRFYDRELWYLRSSIGRQVAFAEGGSAVYCHYLYEAKAGCAIVEPQLDKAVSGLEAAMHGFRYTEADKKAYEEARG</sequence>
<feature type="transmembrane region" description="Helical" evidence="1">
    <location>
        <begin position="46"/>
        <end position="67"/>
    </location>
</feature>
<keyword evidence="1" id="KW-1133">Transmembrane helix</keyword>
<keyword evidence="1" id="KW-0812">Transmembrane</keyword>
<evidence type="ECO:0000313" key="4">
    <source>
        <dbReference type="Proteomes" id="UP000091926"/>
    </source>
</evidence>
<dbReference type="AlphaFoldDB" id="A0A193GM06"/>